<keyword evidence="2 5" id="KW-0812">Transmembrane</keyword>
<evidence type="ECO:0000256" key="4">
    <source>
        <dbReference type="ARBA" id="ARBA00023136"/>
    </source>
</evidence>
<reference evidence="6 7" key="1">
    <citation type="submission" date="2017-10" db="EMBL/GenBank/DDBJ databases">
        <title>Resolving the taxonomy of Roseburia spp., Eubacterium rectale and Agathobacter spp. through phylogenomic analysis.</title>
        <authorList>
            <person name="Sheridan P.O."/>
            <person name="Walker A.W."/>
            <person name="Duncan S.H."/>
            <person name="Scott K.P."/>
            <person name="Toole P.W.O."/>
            <person name="Luis P."/>
            <person name="Flint H.J."/>
        </authorList>
    </citation>
    <scope>NUCLEOTIDE SEQUENCE [LARGE SCALE GENOMIC DNA]</scope>
    <source>
        <strain evidence="6 7">JK623</strain>
    </source>
</reference>
<dbReference type="GO" id="GO:0009403">
    <property type="term" value="P:toxin biosynthetic process"/>
    <property type="evidence" value="ECO:0007669"/>
    <property type="project" value="InterPro"/>
</dbReference>
<dbReference type="PROSITE" id="PS00018">
    <property type="entry name" value="EF_HAND_1"/>
    <property type="match status" value="1"/>
</dbReference>
<evidence type="ECO:0000313" key="6">
    <source>
        <dbReference type="EMBL" id="PHU37516.1"/>
    </source>
</evidence>
<keyword evidence="7" id="KW-1185">Reference proteome</keyword>
<evidence type="ECO:0000256" key="3">
    <source>
        <dbReference type="ARBA" id="ARBA00022989"/>
    </source>
</evidence>
<accession>A0A2G3E2K9</accession>
<evidence type="ECO:0000256" key="1">
    <source>
        <dbReference type="ARBA" id="ARBA00004141"/>
    </source>
</evidence>
<name>A0A2G3E2K9_9FIRM</name>
<comment type="subcellular location">
    <subcellularLocation>
        <location evidence="1">Membrane</location>
        <topology evidence="1">Multi-pass membrane protein</topology>
    </subcellularLocation>
</comment>
<evidence type="ECO:0000256" key="5">
    <source>
        <dbReference type="SAM" id="Phobius"/>
    </source>
</evidence>
<comment type="caution">
    <text evidence="6">The sequence shown here is derived from an EMBL/GenBank/DDBJ whole genome shotgun (WGS) entry which is preliminary data.</text>
</comment>
<keyword evidence="3 5" id="KW-1133">Transmembrane helix</keyword>
<dbReference type="Proteomes" id="UP000224563">
    <property type="component" value="Unassembled WGS sequence"/>
</dbReference>
<protein>
    <recommendedName>
        <fullName evidence="8">Colicin V production protein</fullName>
    </recommendedName>
</protein>
<evidence type="ECO:0000256" key="2">
    <source>
        <dbReference type="ARBA" id="ARBA00022692"/>
    </source>
</evidence>
<dbReference type="InterPro" id="IPR003825">
    <property type="entry name" value="Colicin-V_CvpA"/>
</dbReference>
<dbReference type="Pfam" id="PF02674">
    <property type="entry name" value="Colicin_V"/>
    <property type="match status" value="1"/>
</dbReference>
<dbReference type="EMBL" id="PDYG01000043">
    <property type="protein sequence ID" value="PHU37516.1"/>
    <property type="molecule type" value="Genomic_DNA"/>
</dbReference>
<feature type="transmembrane region" description="Helical" evidence="5">
    <location>
        <begin position="135"/>
        <end position="163"/>
    </location>
</feature>
<evidence type="ECO:0000313" key="7">
    <source>
        <dbReference type="Proteomes" id="UP000224563"/>
    </source>
</evidence>
<dbReference type="GO" id="GO:0016020">
    <property type="term" value="C:membrane"/>
    <property type="evidence" value="ECO:0007669"/>
    <property type="project" value="UniProtKB-SubCell"/>
</dbReference>
<gene>
    <name evidence="6" type="ORF">CSX02_07380</name>
</gene>
<keyword evidence="4 5" id="KW-0472">Membrane</keyword>
<evidence type="ECO:0008006" key="8">
    <source>
        <dbReference type="Google" id="ProtNLM"/>
    </source>
</evidence>
<sequence>MNWVLVVFALILAWQIAWGYTTGFLRVIYSLAKWVLIIAILIWLTPMVANILSTQTALQTTIETRVEKHFEEKAKEVLTDEKKDANQTGVLTPEELGVYLPMTLLEKVPNLGTLAEEQLQQNGVYHELATKISSLAIYGIAAILVLIIAFLACHIMVTLFRILENLPGISFVNHGLGLAAGAIKGMVIIWVLLALLALEAGTAAGRFIGPYIYESPVLNWLYENNFVLSIWMMFF</sequence>
<dbReference type="InterPro" id="IPR018247">
    <property type="entry name" value="EF_Hand_1_Ca_BS"/>
</dbReference>
<feature type="transmembrane region" description="Helical" evidence="5">
    <location>
        <begin position="175"/>
        <end position="198"/>
    </location>
</feature>
<organism evidence="6 7">
    <name type="scientific">Agathobacter ruminis</name>
    <dbReference type="NCBI Taxonomy" id="1712665"/>
    <lineage>
        <taxon>Bacteria</taxon>
        <taxon>Bacillati</taxon>
        <taxon>Bacillota</taxon>
        <taxon>Clostridia</taxon>
        <taxon>Lachnospirales</taxon>
        <taxon>Lachnospiraceae</taxon>
        <taxon>Agathobacter</taxon>
    </lineage>
</organism>
<proteinExistence type="predicted"/>
<feature type="transmembrane region" description="Helical" evidence="5">
    <location>
        <begin position="29"/>
        <end position="52"/>
    </location>
</feature>
<reference evidence="6 7" key="2">
    <citation type="submission" date="2017-10" db="EMBL/GenBank/DDBJ databases">
        <authorList>
            <person name="Banno H."/>
            <person name="Chua N.-H."/>
        </authorList>
    </citation>
    <scope>NUCLEOTIDE SEQUENCE [LARGE SCALE GENOMIC DNA]</scope>
    <source>
        <strain evidence="6 7">JK623</strain>
    </source>
</reference>
<dbReference type="RefSeq" id="WP_099386206.1">
    <property type="nucleotide sequence ID" value="NZ_JANSWH010000084.1"/>
</dbReference>
<dbReference type="AlphaFoldDB" id="A0A2G3E2K9"/>